<evidence type="ECO:0000313" key="5">
    <source>
        <dbReference type="EMBL" id="ACV67719.1"/>
    </source>
</evidence>
<sequence length="355" mass="39185">MASFFDLLRDIIHPGYCRRCGGCVAFCQANNYGALETSPEGWPQFRNAERCLECGVCYQICPATGQLTAETRRRVAWSAPIGRVMDSGVFRSTASSAATHPDGKVGLGLIEHLFATDRIDGAVVLPTDHVFNKASQLARTPDQLRALDDKGLTTSQVRAAASSLEVLGSVRKTGLRRVAFMGTPCQVETVRKMEILAVPPAERLYCTIGCFCDGDFLLGPAQQDRLEKLGFFRWNDVRHITLRDHLEFWLAEGKTRDIPMEDLDFMRRYACRLCTDYSAQFADLAVGGTGAPHGWSTVIARTPLGQAILSEARQTALEPFNGTAASQTRHNALYTVCRLAERKQHRALHSSRAAM</sequence>
<dbReference type="GO" id="GO:0052592">
    <property type="term" value="F:oxidoreductase activity, acting on CH or CH2 groups, with an iron-sulfur protein as acceptor"/>
    <property type="evidence" value="ECO:0007669"/>
    <property type="project" value="TreeGrafter"/>
</dbReference>
<evidence type="ECO:0000256" key="2">
    <source>
        <dbReference type="ARBA" id="ARBA00023004"/>
    </source>
</evidence>
<proteinExistence type="predicted"/>
<dbReference type="InterPro" id="IPR045220">
    <property type="entry name" value="FRHB/FDHB/HCAR-like"/>
</dbReference>
<protein>
    <submittedName>
        <fullName evidence="5">Coenzyme F420 hydrogenase/dehydrogenase beta subunit domain protein</fullName>
    </submittedName>
</protein>
<dbReference type="Proteomes" id="UP000001052">
    <property type="component" value="Chromosome"/>
</dbReference>
<keyword evidence="1" id="KW-0479">Metal-binding</keyword>
<dbReference type="AlphaFoldDB" id="C8X094"/>
<dbReference type="PROSITE" id="PS00198">
    <property type="entry name" value="4FE4S_FER_1"/>
    <property type="match status" value="1"/>
</dbReference>
<dbReference type="KEGG" id="drt:Dret_0422"/>
<dbReference type="PANTHER" id="PTHR31332">
    <property type="entry name" value="7-HYDROXYMETHYL CHLOROPHYLL A REDUCTASE, CHLOROPLASTIC"/>
    <property type="match status" value="1"/>
</dbReference>
<accession>C8X094</accession>
<dbReference type="STRING" id="485915.Dret_0422"/>
<dbReference type="SUPFAM" id="SSF54862">
    <property type="entry name" value="4Fe-4S ferredoxins"/>
    <property type="match status" value="1"/>
</dbReference>
<keyword evidence="3" id="KW-0411">Iron-sulfur</keyword>
<dbReference type="Pfam" id="PF13237">
    <property type="entry name" value="Fer4_10"/>
    <property type="match status" value="1"/>
</dbReference>
<dbReference type="GO" id="GO:0051536">
    <property type="term" value="F:iron-sulfur cluster binding"/>
    <property type="evidence" value="ECO:0007669"/>
    <property type="project" value="UniProtKB-KW"/>
</dbReference>
<dbReference type="HOGENOM" id="CLU_037958_0_0_7"/>
<dbReference type="InterPro" id="IPR017896">
    <property type="entry name" value="4Fe4S_Fe-S-bd"/>
</dbReference>
<dbReference type="eggNOG" id="COG1035">
    <property type="taxonomic scope" value="Bacteria"/>
</dbReference>
<reference evidence="6" key="1">
    <citation type="submission" date="2009-09" db="EMBL/GenBank/DDBJ databases">
        <title>The complete chromosome of Desulfohalobium retbaense DSM 5692.</title>
        <authorList>
            <consortium name="US DOE Joint Genome Institute (JGI-PGF)"/>
            <person name="Lucas S."/>
            <person name="Copeland A."/>
            <person name="Lapidus A."/>
            <person name="Glavina del Rio T."/>
            <person name="Dalin E."/>
            <person name="Tice H."/>
            <person name="Bruce D."/>
            <person name="Goodwin L."/>
            <person name="Pitluck S."/>
            <person name="Kyrpides N."/>
            <person name="Mavromatis K."/>
            <person name="Ivanova N."/>
            <person name="Mikhailova N."/>
            <person name="Munk A.C."/>
            <person name="Brettin T."/>
            <person name="Detter J.C."/>
            <person name="Han C."/>
            <person name="Tapia R."/>
            <person name="Larimer F."/>
            <person name="Land M."/>
            <person name="Hauser L."/>
            <person name="Markowitz V."/>
            <person name="Cheng J.-F."/>
            <person name="Hugenholtz P."/>
            <person name="Woyke T."/>
            <person name="Wu D."/>
            <person name="Spring S."/>
            <person name="Klenk H.-P."/>
            <person name="Eisen J.A."/>
        </authorList>
    </citation>
    <scope>NUCLEOTIDE SEQUENCE [LARGE SCALE GENOMIC DNA]</scope>
    <source>
        <strain evidence="6">DSM 5692</strain>
    </source>
</reference>
<reference evidence="5 6" key="2">
    <citation type="journal article" date="2010" name="Stand. Genomic Sci.">
        <title>Complete genome sequence of Desulfohalobium retbaense type strain (HR(100)).</title>
        <authorList>
            <person name="Spring S."/>
            <person name="Nolan M."/>
            <person name="Lapidus A."/>
            <person name="Glavina Del Rio T."/>
            <person name="Copeland A."/>
            <person name="Tice H."/>
            <person name="Cheng J.F."/>
            <person name="Lucas S."/>
            <person name="Land M."/>
            <person name="Chen F."/>
            <person name="Bruce D."/>
            <person name="Goodwin L."/>
            <person name="Pitluck S."/>
            <person name="Ivanova N."/>
            <person name="Mavromatis K."/>
            <person name="Mikhailova N."/>
            <person name="Pati A."/>
            <person name="Chen A."/>
            <person name="Palaniappan K."/>
            <person name="Hauser L."/>
            <person name="Chang Y.J."/>
            <person name="Jeffries C.D."/>
            <person name="Munk C."/>
            <person name="Kiss H."/>
            <person name="Chain P."/>
            <person name="Han C."/>
            <person name="Brettin T."/>
            <person name="Detter J.C."/>
            <person name="Schuler E."/>
            <person name="Goker M."/>
            <person name="Rohde M."/>
            <person name="Bristow J."/>
            <person name="Eisen J.A."/>
            <person name="Markowitz V."/>
            <person name="Hugenholtz P."/>
            <person name="Kyrpides N.C."/>
            <person name="Klenk H.P."/>
        </authorList>
    </citation>
    <scope>NUCLEOTIDE SEQUENCE [LARGE SCALE GENOMIC DNA]</scope>
    <source>
        <strain evidence="5 6">DSM 5692</strain>
    </source>
</reference>
<keyword evidence="6" id="KW-1185">Reference proteome</keyword>
<dbReference type="EMBL" id="CP001734">
    <property type="protein sequence ID" value="ACV67719.1"/>
    <property type="molecule type" value="Genomic_DNA"/>
</dbReference>
<feature type="domain" description="4Fe-4S ferredoxin-type" evidence="4">
    <location>
        <begin position="42"/>
        <end position="72"/>
    </location>
</feature>
<keyword evidence="2" id="KW-0408">Iron</keyword>
<dbReference type="eggNOG" id="COG1146">
    <property type="taxonomic scope" value="Bacteria"/>
</dbReference>
<feature type="domain" description="4Fe-4S ferredoxin-type" evidence="4">
    <location>
        <begin position="8"/>
        <end position="40"/>
    </location>
</feature>
<dbReference type="Gene3D" id="3.30.70.20">
    <property type="match status" value="1"/>
</dbReference>
<gene>
    <name evidence="5" type="ordered locus">Dret_0422</name>
</gene>
<evidence type="ECO:0000259" key="4">
    <source>
        <dbReference type="PROSITE" id="PS51379"/>
    </source>
</evidence>
<dbReference type="InterPro" id="IPR017900">
    <property type="entry name" value="4Fe4S_Fe_S_CS"/>
</dbReference>
<organism evidence="5 6">
    <name type="scientific">Desulfohalobium retbaense (strain ATCC 49708 / DSM 5692 / JCM 16813 / HR100)</name>
    <dbReference type="NCBI Taxonomy" id="485915"/>
    <lineage>
        <taxon>Bacteria</taxon>
        <taxon>Pseudomonadati</taxon>
        <taxon>Thermodesulfobacteriota</taxon>
        <taxon>Desulfovibrionia</taxon>
        <taxon>Desulfovibrionales</taxon>
        <taxon>Desulfohalobiaceae</taxon>
        <taxon>Desulfohalobium</taxon>
    </lineage>
</organism>
<dbReference type="PANTHER" id="PTHR31332:SF0">
    <property type="entry name" value="7-HYDROXYMETHYL CHLOROPHYLL A REDUCTASE, CHLOROPLASTIC"/>
    <property type="match status" value="1"/>
</dbReference>
<evidence type="ECO:0000256" key="1">
    <source>
        <dbReference type="ARBA" id="ARBA00022723"/>
    </source>
</evidence>
<dbReference type="Pfam" id="PF04432">
    <property type="entry name" value="FrhB_FdhB_C"/>
    <property type="match status" value="1"/>
</dbReference>
<name>C8X094_DESRD</name>
<dbReference type="GO" id="GO:0046872">
    <property type="term" value="F:metal ion binding"/>
    <property type="evidence" value="ECO:0007669"/>
    <property type="project" value="UniProtKB-KW"/>
</dbReference>
<dbReference type="InterPro" id="IPR007525">
    <property type="entry name" value="FrhB_FdhB_C"/>
</dbReference>
<dbReference type="RefSeq" id="WP_015750877.1">
    <property type="nucleotide sequence ID" value="NC_013223.1"/>
</dbReference>
<evidence type="ECO:0000256" key="3">
    <source>
        <dbReference type="ARBA" id="ARBA00023014"/>
    </source>
</evidence>
<dbReference type="PROSITE" id="PS51379">
    <property type="entry name" value="4FE4S_FER_2"/>
    <property type="match status" value="2"/>
</dbReference>
<evidence type="ECO:0000313" key="6">
    <source>
        <dbReference type="Proteomes" id="UP000001052"/>
    </source>
</evidence>